<dbReference type="EMBL" id="KN832568">
    <property type="protein sequence ID" value="KII85015.1"/>
    <property type="molecule type" value="Genomic_DNA"/>
</dbReference>
<dbReference type="Gene3D" id="3.40.630.30">
    <property type="match status" value="1"/>
</dbReference>
<evidence type="ECO:0000313" key="2">
    <source>
        <dbReference type="EMBL" id="KII85015.1"/>
    </source>
</evidence>
<dbReference type="InterPro" id="IPR051908">
    <property type="entry name" value="Ribosomal_N-acetyltransferase"/>
</dbReference>
<proteinExistence type="predicted"/>
<dbReference type="PROSITE" id="PS51186">
    <property type="entry name" value="GNAT"/>
    <property type="match status" value="1"/>
</dbReference>
<evidence type="ECO:0000259" key="1">
    <source>
        <dbReference type="PROSITE" id="PS51186"/>
    </source>
</evidence>
<feature type="domain" description="N-acetyltransferase" evidence="1">
    <location>
        <begin position="57"/>
        <end position="212"/>
    </location>
</feature>
<organism evidence="2 3">
    <name type="scientific">Plicaturopsis crispa FD-325 SS-3</name>
    <dbReference type="NCBI Taxonomy" id="944288"/>
    <lineage>
        <taxon>Eukaryota</taxon>
        <taxon>Fungi</taxon>
        <taxon>Dikarya</taxon>
        <taxon>Basidiomycota</taxon>
        <taxon>Agaricomycotina</taxon>
        <taxon>Agaricomycetes</taxon>
        <taxon>Agaricomycetidae</taxon>
        <taxon>Amylocorticiales</taxon>
        <taxon>Amylocorticiaceae</taxon>
        <taxon>Plicatura</taxon>
        <taxon>Plicaturopsis crispa</taxon>
    </lineage>
</organism>
<accession>A0A0C9SYE8</accession>
<dbReference type="CDD" id="cd04301">
    <property type="entry name" value="NAT_SF"/>
    <property type="match status" value="1"/>
</dbReference>
<dbReference type="GO" id="GO:0008999">
    <property type="term" value="F:protein-N-terminal-alanine acetyltransferase activity"/>
    <property type="evidence" value="ECO:0007669"/>
    <property type="project" value="TreeGrafter"/>
</dbReference>
<dbReference type="GO" id="GO:1990189">
    <property type="term" value="F:protein N-terminal-serine acetyltransferase activity"/>
    <property type="evidence" value="ECO:0007669"/>
    <property type="project" value="TreeGrafter"/>
</dbReference>
<dbReference type="HOGENOM" id="CLU_078023_0_0_1"/>
<dbReference type="AlphaFoldDB" id="A0A0C9SYE8"/>
<dbReference type="SUPFAM" id="SSF55729">
    <property type="entry name" value="Acyl-CoA N-acyltransferases (Nat)"/>
    <property type="match status" value="1"/>
</dbReference>
<reference evidence="2 3" key="1">
    <citation type="submission" date="2014-06" db="EMBL/GenBank/DDBJ databases">
        <title>Evolutionary Origins and Diversification of the Mycorrhizal Mutualists.</title>
        <authorList>
            <consortium name="DOE Joint Genome Institute"/>
            <consortium name="Mycorrhizal Genomics Consortium"/>
            <person name="Kohler A."/>
            <person name="Kuo A."/>
            <person name="Nagy L.G."/>
            <person name="Floudas D."/>
            <person name="Copeland A."/>
            <person name="Barry K.W."/>
            <person name="Cichocki N."/>
            <person name="Veneault-Fourrey C."/>
            <person name="LaButti K."/>
            <person name="Lindquist E.A."/>
            <person name="Lipzen A."/>
            <person name="Lundell T."/>
            <person name="Morin E."/>
            <person name="Murat C."/>
            <person name="Riley R."/>
            <person name="Ohm R."/>
            <person name="Sun H."/>
            <person name="Tunlid A."/>
            <person name="Henrissat B."/>
            <person name="Grigoriev I.V."/>
            <person name="Hibbett D.S."/>
            <person name="Martin F."/>
        </authorList>
    </citation>
    <scope>NUCLEOTIDE SEQUENCE [LARGE SCALE GENOMIC DNA]</scope>
    <source>
        <strain evidence="2 3">FD-325 SS-3</strain>
    </source>
</reference>
<dbReference type="Pfam" id="PF13302">
    <property type="entry name" value="Acetyltransf_3"/>
    <property type="match status" value="1"/>
</dbReference>
<keyword evidence="3" id="KW-1185">Reference proteome</keyword>
<sequence>MSFVNLYQPPIPVDTALTPSPDPYDINYAFPLPLHLESDRVRLTPFIPSIHGHVHDEAVKGYEEELYRWISIDLSGDSFKRLTENYIRRNPNCILFAAIDKTKPDPRHPELGGSYAGYFGLLDISAHNLATEIGPVVVLPEFRGTGISTHAIGLLLCYCLDLPSAGGLGLRRAYWHTNEKNIASIKLAQKAGLRYEGTMRWNSVLAEGKEGNETRKDDPVRAKGRNTALLAVCWDDWEGGLRERTNALLGSPQTK</sequence>
<dbReference type="InterPro" id="IPR000182">
    <property type="entry name" value="GNAT_dom"/>
</dbReference>
<dbReference type="PANTHER" id="PTHR43441:SF5">
    <property type="entry name" value="FAMILY ACETYLTRANSFERASE, PUTATIVE-RELATED"/>
    <property type="match status" value="1"/>
</dbReference>
<protein>
    <recommendedName>
        <fullName evidence="1">N-acetyltransferase domain-containing protein</fullName>
    </recommendedName>
</protein>
<dbReference type="OrthoDB" id="41238at2759"/>
<name>A0A0C9SYE8_PLICR</name>
<dbReference type="Proteomes" id="UP000053263">
    <property type="component" value="Unassembled WGS sequence"/>
</dbReference>
<dbReference type="PANTHER" id="PTHR43441">
    <property type="entry name" value="RIBOSOMAL-PROTEIN-SERINE ACETYLTRANSFERASE"/>
    <property type="match status" value="1"/>
</dbReference>
<dbReference type="InterPro" id="IPR016181">
    <property type="entry name" value="Acyl_CoA_acyltransferase"/>
</dbReference>
<evidence type="ECO:0000313" key="3">
    <source>
        <dbReference type="Proteomes" id="UP000053263"/>
    </source>
</evidence>
<gene>
    <name evidence="2" type="ORF">PLICRDRAFT_45119</name>
</gene>